<evidence type="ECO:0000313" key="1">
    <source>
        <dbReference type="EMBL" id="OJA16615.1"/>
    </source>
</evidence>
<accession>A0A1J8Q7I9</accession>
<feature type="non-terminal residue" evidence="1">
    <location>
        <position position="143"/>
    </location>
</feature>
<reference evidence="1 2" key="1">
    <citation type="submission" date="2016-03" db="EMBL/GenBank/DDBJ databases">
        <title>Comparative genomics of the ectomycorrhizal sister species Rhizopogon vinicolor and Rhizopogon vesiculosus (Basidiomycota: Boletales) reveals a divergence of the mating type B locus.</title>
        <authorList>
            <person name="Mujic A.B."/>
            <person name="Kuo A."/>
            <person name="Tritt A."/>
            <person name="Lipzen A."/>
            <person name="Chen C."/>
            <person name="Johnson J."/>
            <person name="Sharma A."/>
            <person name="Barry K."/>
            <person name="Grigoriev I.V."/>
            <person name="Spatafora J.W."/>
        </authorList>
    </citation>
    <scope>NUCLEOTIDE SEQUENCE [LARGE SCALE GENOMIC DNA]</scope>
    <source>
        <strain evidence="1 2">AM-OR11-056</strain>
    </source>
</reference>
<sequence>MSLRRRRLGLYPRRLRTSPPHLLLKQSPVLAPNLKNLSTTPASCLSRLFQKPAASMIILVPHLYPEMYDSSTMAHNVPRVNTFYTLPPHPTWHIFRPDCLLQVNPDARHPILDLSARAEKEWNTNLSRAGRTLLDATLREYHR</sequence>
<name>A0A1J8Q7I9_9AGAM</name>
<protein>
    <submittedName>
        <fullName evidence="1">Uncharacterized protein</fullName>
    </submittedName>
</protein>
<keyword evidence="2" id="KW-1185">Reference proteome</keyword>
<proteinExistence type="predicted"/>
<comment type="caution">
    <text evidence="1">The sequence shown here is derived from an EMBL/GenBank/DDBJ whole genome shotgun (WGS) entry which is preliminary data.</text>
</comment>
<gene>
    <name evidence="1" type="ORF">AZE42_10761</name>
</gene>
<evidence type="ECO:0000313" key="2">
    <source>
        <dbReference type="Proteomes" id="UP000183567"/>
    </source>
</evidence>
<dbReference type="AlphaFoldDB" id="A0A1J8Q7I9"/>
<dbReference type="Proteomes" id="UP000183567">
    <property type="component" value="Unassembled WGS sequence"/>
</dbReference>
<dbReference type="EMBL" id="LVVM01002490">
    <property type="protein sequence ID" value="OJA16615.1"/>
    <property type="molecule type" value="Genomic_DNA"/>
</dbReference>
<organism evidence="1 2">
    <name type="scientific">Rhizopogon vesiculosus</name>
    <dbReference type="NCBI Taxonomy" id="180088"/>
    <lineage>
        <taxon>Eukaryota</taxon>
        <taxon>Fungi</taxon>
        <taxon>Dikarya</taxon>
        <taxon>Basidiomycota</taxon>
        <taxon>Agaricomycotina</taxon>
        <taxon>Agaricomycetes</taxon>
        <taxon>Agaricomycetidae</taxon>
        <taxon>Boletales</taxon>
        <taxon>Suillineae</taxon>
        <taxon>Rhizopogonaceae</taxon>
        <taxon>Rhizopogon</taxon>
    </lineage>
</organism>